<dbReference type="WBParaSite" id="PSAMB.scaffold116size76799.g2349.t1">
    <property type="protein sequence ID" value="PSAMB.scaffold116size76799.g2349.t1"/>
    <property type="gene ID" value="PSAMB.scaffold116size76799.g2349"/>
</dbReference>
<feature type="compositionally biased region" description="Low complexity" evidence="1">
    <location>
        <begin position="13"/>
        <end position="22"/>
    </location>
</feature>
<evidence type="ECO:0000313" key="2">
    <source>
        <dbReference type="Proteomes" id="UP000887566"/>
    </source>
</evidence>
<feature type="compositionally biased region" description="Basic residues" evidence="1">
    <location>
        <begin position="51"/>
        <end position="64"/>
    </location>
</feature>
<dbReference type="AlphaFoldDB" id="A0A914UQD3"/>
<feature type="region of interest" description="Disordered" evidence="1">
    <location>
        <begin position="13"/>
        <end position="99"/>
    </location>
</feature>
<dbReference type="Proteomes" id="UP000887566">
    <property type="component" value="Unplaced"/>
</dbReference>
<name>A0A914UQD3_9BILA</name>
<evidence type="ECO:0000313" key="3">
    <source>
        <dbReference type="WBParaSite" id="PSAMB.scaffold116size76799.g2349.t1"/>
    </source>
</evidence>
<evidence type="ECO:0000256" key="1">
    <source>
        <dbReference type="SAM" id="MobiDB-lite"/>
    </source>
</evidence>
<keyword evidence="2" id="KW-1185">Reference proteome</keyword>
<proteinExistence type="predicted"/>
<reference evidence="3" key="1">
    <citation type="submission" date="2022-11" db="UniProtKB">
        <authorList>
            <consortium name="WormBaseParasite"/>
        </authorList>
    </citation>
    <scope>IDENTIFICATION</scope>
</reference>
<organism evidence="2 3">
    <name type="scientific">Plectus sambesii</name>
    <dbReference type="NCBI Taxonomy" id="2011161"/>
    <lineage>
        <taxon>Eukaryota</taxon>
        <taxon>Metazoa</taxon>
        <taxon>Ecdysozoa</taxon>
        <taxon>Nematoda</taxon>
        <taxon>Chromadorea</taxon>
        <taxon>Plectida</taxon>
        <taxon>Plectina</taxon>
        <taxon>Plectoidea</taxon>
        <taxon>Plectidae</taxon>
        <taxon>Plectus</taxon>
    </lineage>
</organism>
<accession>A0A914UQD3</accession>
<protein>
    <submittedName>
        <fullName evidence="3">Uncharacterized protein</fullName>
    </submittedName>
</protein>
<sequence length="99" mass="11353">MLPVYQQPKYYQQYQAQSQQAATNPSMVSGDVGRRVGSNRAANRPFSRGACHSRSRRDRRRRRRERSERMATDYSASGSRKSPSPRRKMATTAARGRFA</sequence>